<sequence>MRRFLIWLSYPFIFLIKIYQWCISPLLGSSKCRYTPTCSQYGLEAFRKYGLLKGSYLTARRIISCNPWGGHGYDPVP</sequence>
<comment type="similarity">
    <text evidence="1">Belongs to the UPF0161 family.</text>
</comment>
<comment type="function">
    <text evidence="1">Could be involved in insertion of integral membrane proteins into the membrane.</text>
</comment>
<proteinExistence type="inferred from homology"/>
<organism evidence="2 3">
    <name type="scientific">Chitinophaga horti</name>
    <dbReference type="NCBI Taxonomy" id="2920382"/>
    <lineage>
        <taxon>Bacteria</taxon>
        <taxon>Pseudomonadati</taxon>
        <taxon>Bacteroidota</taxon>
        <taxon>Chitinophagia</taxon>
        <taxon>Chitinophagales</taxon>
        <taxon>Chitinophagaceae</taxon>
        <taxon>Chitinophaga</taxon>
    </lineage>
</organism>
<dbReference type="NCBIfam" id="TIGR00278">
    <property type="entry name" value="membrane protein insertion efficiency factor YidD"/>
    <property type="match status" value="1"/>
</dbReference>
<dbReference type="InterPro" id="IPR002696">
    <property type="entry name" value="Membr_insert_effic_factor_YidD"/>
</dbReference>
<keyword evidence="1" id="KW-1003">Cell membrane</keyword>
<dbReference type="Proteomes" id="UP001162741">
    <property type="component" value="Chromosome"/>
</dbReference>
<dbReference type="EMBL" id="CP107006">
    <property type="protein sequence ID" value="UYQ92462.1"/>
    <property type="molecule type" value="Genomic_DNA"/>
</dbReference>
<protein>
    <recommendedName>
        <fullName evidence="1">Putative membrane protein insertion efficiency factor</fullName>
    </recommendedName>
</protein>
<comment type="subcellular location">
    <subcellularLocation>
        <location evidence="1">Cell membrane</location>
        <topology evidence="1">Peripheral membrane protein</topology>
        <orientation evidence="1">Cytoplasmic side</orientation>
    </subcellularLocation>
</comment>
<dbReference type="SMART" id="SM01234">
    <property type="entry name" value="Haemolytic"/>
    <property type="match status" value="1"/>
</dbReference>
<name>A0ABY6J2R8_9BACT</name>
<dbReference type="Pfam" id="PF01809">
    <property type="entry name" value="YidD"/>
    <property type="match status" value="1"/>
</dbReference>
<dbReference type="PANTHER" id="PTHR33383:SF1">
    <property type="entry name" value="MEMBRANE PROTEIN INSERTION EFFICIENCY FACTOR-RELATED"/>
    <property type="match status" value="1"/>
</dbReference>
<evidence type="ECO:0000313" key="3">
    <source>
        <dbReference type="Proteomes" id="UP001162741"/>
    </source>
</evidence>
<reference evidence="2" key="1">
    <citation type="submission" date="2022-10" db="EMBL/GenBank/DDBJ databases">
        <title>Chitinophaga sp. nov., isolated from soil.</title>
        <authorList>
            <person name="Jeon C.O."/>
        </authorList>
    </citation>
    <scope>NUCLEOTIDE SEQUENCE</scope>
    <source>
        <strain evidence="2">R8</strain>
    </source>
</reference>
<gene>
    <name evidence="2" type="primary">yidD</name>
    <name evidence="2" type="ORF">MKQ68_20470</name>
</gene>
<evidence type="ECO:0000313" key="2">
    <source>
        <dbReference type="EMBL" id="UYQ92462.1"/>
    </source>
</evidence>
<keyword evidence="1" id="KW-0472">Membrane</keyword>
<accession>A0ABY6J2R8</accession>
<dbReference type="RefSeq" id="WP_244844904.1">
    <property type="nucleotide sequence ID" value="NZ_CP107006.1"/>
</dbReference>
<keyword evidence="3" id="KW-1185">Reference proteome</keyword>
<dbReference type="HAMAP" id="MF_00386">
    <property type="entry name" value="UPF0161_YidD"/>
    <property type="match status" value="1"/>
</dbReference>
<dbReference type="PANTHER" id="PTHR33383">
    <property type="entry name" value="MEMBRANE PROTEIN INSERTION EFFICIENCY FACTOR-RELATED"/>
    <property type="match status" value="1"/>
</dbReference>
<evidence type="ECO:0000256" key="1">
    <source>
        <dbReference type="HAMAP-Rule" id="MF_00386"/>
    </source>
</evidence>